<evidence type="ECO:0000256" key="2">
    <source>
        <dbReference type="RuleBase" id="RU004508"/>
    </source>
</evidence>
<dbReference type="PIRSF" id="PIRSF000390">
    <property type="entry name" value="PLP_StrS"/>
    <property type="match status" value="1"/>
</dbReference>
<dbReference type="Pfam" id="PF01041">
    <property type="entry name" value="DegT_DnrJ_EryC1"/>
    <property type="match status" value="2"/>
</dbReference>
<keyword evidence="2" id="KW-0663">Pyridoxal phosphate</keyword>
<proteinExistence type="inferred from homology"/>
<dbReference type="Proteomes" id="UP001501126">
    <property type="component" value="Unassembled WGS sequence"/>
</dbReference>
<evidence type="ECO:0000313" key="4">
    <source>
        <dbReference type="Proteomes" id="UP001501126"/>
    </source>
</evidence>
<reference evidence="4" key="1">
    <citation type="journal article" date="2019" name="Int. J. Syst. Evol. Microbiol.">
        <title>The Global Catalogue of Microorganisms (GCM) 10K type strain sequencing project: providing services to taxonomists for standard genome sequencing and annotation.</title>
        <authorList>
            <consortium name="The Broad Institute Genomics Platform"/>
            <consortium name="The Broad Institute Genome Sequencing Center for Infectious Disease"/>
            <person name="Wu L."/>
            <person name="Ma J."/>
        </authorList>
    </citation>
    <scope>NUCLEOTIDE SEQUENCE [LARGE SCALE GENOMIC DNA]</scope>
    <source>
        <strain evidence="4">JCM 16083</strain>
    </source>
</reference>
<keyword evidence="3" id="KW-0032">Aminotransferase</keyword>
<dbReference type="EMBL" id="BAAAFH010000003">
    <property type="protein sequence ID" value="GAA0874468.1"/>
    <property type="molecule type" value="Genomic_DNA"/>
</dbReference>
<dbReference type="PANTHER" id="PTHR30244:SF34">
    <property type="entry name" value="DTDP-4-AMINO-4,6-DIDEOXYGALACTOSE TRANSAMINASE"/>
    <property type="match status" value="1"/>
</dbReference>
<protein>
    <submittedName>
        <fullName evidence="3">DegT/DnrJ/EryC1/StrS family aminotransferase</fullName>
    </submittedName>
</protein>
<keyword evidence="4" id="KW-1185">Reference proteome</keyword>
<comment type="caution">
    <text evidence="3">The sequence shown here is derived from an EMBL/GenBank/DDBJ whole genome shotgun (WGS) entry which is preliminary data.</text>
</comment>
<dbReference type="InterPro" id="IPR015421">
    <property type="entry name" value="PyrdxlP-dep_Trfase_major"/>
</dbReference>
<evidence type="ECO:0000256" key="1">
    <source>
        <dbReference type="ARBA" id="ARBA00037999"/>
    </source>
</evidence>
<name>A0ABP3XYH6_9FLAO</name>
<keyword evidence="3" id="KW-0808">Transferase</keyword>
<dbReference type="InterPro" id="IPR000653">
    <property type="entry name" value="DegT/StrS_aminotransferase"/>
</dbReference>
<sequence length="404" mass="45499">MIPFSPPRIDKRVIDEVTKALESGWITTGPRTKEFEKKISAYCGVEHTVAVSSWTAGMEVMLRWLGITEGDEVILPAYTYCASANVILHCGAKPVMVDLNTSDFNISVDAIRKAITPRTKAVMGVDIGGFPCDYDEIYNLVNEEGIRSQFIPGNEIQKQLGRIAVLSDAAHSFGAKYKGRTSGSLADITVFSFHAVKNLTTAEGGAICLNMPSPFDNEQIYKDLCIKILHGQSKDALAKTQKGNWRYDVVEPGFKCNMTDIQAAIGLIELERYDSENLPRRKEIFDRYENGFKNDSWAILPPHTTEEKTSSYHLYLLRIDNITEGERDRIMQEIFDQDVSVNVHFQPLPILTAYKNLGYLIEDFPETWNKYHNEISLPVYYDLSDEQVDQVIGAVKRAVHQVKG</sequence>
<dbReference type="GO" id="GO:0008483">
    <property type="term" value="F:transaminase activity"/>
    <property type="evidence" value="ECO:0007669"/>
    <property type="project" value="UniProtKB-KW"/>
</dbReference>
<dbReference type="Gene3D" id="3.40.640.10">
    <property type="entry name" value="Type I PLP-dependent aspartate aminotransferase-like (Major domain)"/>
    <property type="match status" value="1"/>
</dbReference>
<dbReference type="SUPFAM" id="SSF53383">
    <property type="entry name" value="PLP-dependent transferases"/>
    <property type="match status" value="1"/>
</dbReference>
<evidence type="ECO:0000313" key="3">
    <source>
        <dbReference type="EMBL" id="GAA0874468.1"/>
    </source>
</evidence>
<dbReference type="InterPro" id="IPR015422">
    <property type="entry name" value="PyrdxlP-dep_Trfase_small"/>
</dbReference>
<gene>
    <name evidence="3" type="ORF">GCM10009118_08760</name>
</gene>
<dbReference type="RefSeq" id="WP_343785365.1">
    <property type="nucleotide sequence ID" value="NZ_BAAAFH010000003.1"/>
</dbReference>
<dbReference type="PANTHER" id="PTHR30244">
    <property type="entry name" value="TRANSAMINASE"/>
    <property type="match status" value="1"/>
</dbReference>
<dbReference type="CDD" id="cd00616">
    <property type="entry name" value="AHBA_syn"/>
    <property type="match status" value="1"/>
</dbReference>
<accession>A0ABP3XYH6</accession>
<dbReference type="InterPro" id="IPR015424">
    <property type="entry name" value="PyrdxlP-dep_Trfase"/>
</dbReference>
<dbReference type="Gene3D" id="3.90.1150.10">
    <property type="entry name" value="Aspartate Aminotransferase, domain 1"/>
    <property type="match status" value="1"/>
</dbReference>
<organism evidence="3 4">
    <name type="scientific">Wandonia haliotis</name>
    <dbReference type="NCBI Taxonomy" id="574963"/>
    <lineage>
        <taxon>Bacteria</taxon>
        <taxon>Pseudomonadati</taxon>
        <taxon>Bacteroidota</taxon>
        <taxon>Flavobacteriia</taxon>
        <taxon>Flavobacteriales</taxon>
        <taxon>Crocinitomicaceae</taxon>
        <taxon>Wandonia</taxon>
    </lineage>
</organism>
<comment type="similarity">
    <text evidence="1 2">Belongs to the DegT/DnrJ/EryC1 family.</text>
</comment>